<evidence type="ECO:0000313" key="2">
    <source>
        <dbReference type="EMBL" id="CAL1679998.1"/>
    </source>
</evidence>
<feature type="region of interest" description="Disordered" evidence="1">
    <location>
        <begin position="52"/>
        <end position="73"/>
    </location>
</feature>
<dbReference type="Proteomes" id="UP001497644">
    <property type="component" value="Chromosome 2"/>
</dbReference>
<dbReference type="EMBL" id="OZ034825">
    <property type="protein sequence ID" value="CAL1679998.1"/>
    <property type="molecule type" value="Genomic_DNA"/>
</dbReference>
<keyword evidence="3" id="KW-1185">Reference proteome</keyword>
<organism evidence="2 3">
    <name type="scientific">Lasius platythorax</name>
    <dbReference type="NCBI Taxonomy" id="488582"/>
    <lineage>
        <taxon>Eukaryota</taxon>
        <taxon>Metazoa</taxon>
        <taxon>Ecdysozoa</taxon>
        <taxon>Arthropoda</taxon>
        <taxon>Hexapoda</taxon>
        <taxon>Insecta</taxon>
        <taxon>Pterygota</taxon>
        <taxon>Neoptera</taxon>
        <taxon>Endopterygota</taxon>
        <taxon>Hymenoptera</taxon>
        <taxon>Apocrita</taxon>
        <taxon>Aculeata</taxon>
        <taxon>Formicoidea</taxon>
        <taxon>Formicidae</taxon>
        <taxon>Formicinae</taxon>
        <taxon>Lasius</taxon>
        <taxon>Lasius</taxon>
    </lineage>
</organism>
<sequence>MYRAARPVQAERIRKKNAGPRRFRFLSPADRAKHVIFSFAVPRHPIDEAAPIGPGWILTRPTASTRPSNRRFG</sequence>
<reference evidence="2" key="1">
    <citation type="submission" date="2024-04" db="EMBL/GenBank/DDBJ databases">
        <authorList>
            <consortium name="Molecular Ecology Group"/>
        </authorList>
    </citation>
    <scope>NUCLEOTIDE SEQUENCE</scope>
</reference>
<accession>A0AAV2NIY0</accession>
<gene>
    <name evidence="2" type="ORF">LPLAT_LOCUS6094</name>
</gene>
<protein>
    <submittedName>
        <fullName evidence="2">Uncharacterized protein</fullName>
    </submittedName>
</protein>
<name>A0AAV2NIY0_9HYME</name>
<evidence type="ECO:0000256" key="1">
    <source>
        <dbReference type="SAM" id="MobiDB-lite"/>
    </source>
</evidence>
<dbReference type="AlphaFoldDB" id="A0AAV2NIY0"/>
<evidence type="ECO:0000313" key="3">
    <source>
        <dbReference type="Proteomes" id="UP001497644"/>
    </source>
</evidence>
<proteinExistence type="predicted"/>